<keyword evidence="2" id="KW-0547">Nucleotide-binding</keyword>
<dbReference type="Proteomes" id="UP000001880">
    <property type="component" value="Chromosome"/>
</dbReference>
<dbReference type="eggNOG" id="COG0515">
    <property type="taxonomic scope" value="Bacteria"/>
</dbReference>
<dbReference type="EMBL" id="CP001804">
    <property type="protein sequence ID" value="ACY13141.1"/>
    <property type="molecule type" value="Genomic_DNA"/>
</dbReference>
<keyword evidence="3 7" id="KW-0418">Kinase</keyword>
<dbReference type="GO" id="GO:0004674">
    <property type="term" value="F:protein serine/threonine kinase activity"/>
    <property type="evidence" value="ECO:0007669"/>
    <property type="project" value="UniProtKB-KW"/>
</dbReference>
<dbReference type="InterPro" id="IPR000719">
    <property type="entry name" value="Prot_kinase_dom"/>
</dbReference>
<name>D0LKA7_HALO1</name>
<evidence type="ECO:0000259" key="6">
    <source>
        <dbReference type="PROSITE" id="PS50011"/>
    </source>
</evidence>
<gene>
    <name evidence="7" type="ordered locus">Hoch_0502</name>
</gene>
<dbReference type="RefSeq" id="WP_012825768.1">
    <property type="nucleotide sequence ID" value="NC_013440.1"/>
</dbReference>
<dbReference type="HOGENOM" id="CLU_417249_0_0_7"/>
<dbReference type="PROSITE" id="PS50011">
    <property type="entry name" value="PROTEIN_KINASE_DOM"/>
    <property type="match status" value="1"/>
</dbReference>
<dbReference type="AlphaFoldDB" id="D0LKA7"/>
<organism evidence="7 8">
    <name type="scientific">Haliangium ochraceum (strain DSM 14365 / JCM 11303 / SMP-2)</name>
    <dbReference type="NCBI Taxonomy" id="502025"/>
    <lineage>
        <taxon>Bacteria</taxon>
        <taxon>Pseudomonadati</taxon>
        <taxon>Myxococcota</taxon>
        <taxon>Polyangia</taxon>
        <taxon>Haliangiales</taxon>
        <taxon>Kofleriaceae</taxon>
        <taxon>Haliangium</taxon>
    </lineage>
</organism>
<sequence>MSEQPAETSFPAAPWGESHPLAGLRGDDLRRKDAVFHHGTQLYRTTGQHLSHGGMGSVYLLERRDERGGACEEVVGKIFHPQYLYQLRTDEVARRDFELTVTTQAAIGRIGHPSLLPIYACEPVADNHLLITPRKADTLLERIARGTLSPRRRVALLIQALEGLAAMHEHRIIHRDFTLRNILVDREGLRSFLFDFDLALPLDHVIGVTYGAHYQGRIFGSPGFSVAPEIVDDGLADRAITPRLDVYAIGGALFRMFSDHNPHGETQDMWGLLMRIADGLVIRGHSHIEYPSALPAPLRPIIERCLERDPGHRIGSVNLVIEQLAECLGQLDDHAPQGDFDTIEPTVQADREAVLRRARSIPGVAKMPSVTPGFLDLLASALQRYGYRAERSFGQIDGKPLFLAAPIPELVASGQFPYANTYPKIVTAINLNLEPDTQAALDRWFGTYLPVLEKVRQGSFTSLYKAIYDEFTGYLLLFSEFVDDPRFGSDLAKLELGLIEAFALGFWIARQVGQLHEHALAHNNITASSLLLKGLPLTRRVVPSMAGLVEPSSEPEAMRSDVRDLAGLVVSWLHPEALATADFHVRDRLEELRDTLAQIAAGEQADAGIDLLFALVARGLSLVDPNFQVLRENRGDLEDYVQLRLSHRLYHRLWPGT</sequence>
<evidence type="ECO:0000256" key="4">
    <source>
        <dbReference type="ARBA" id="ARBA00022840"/>
    </source>
</evidence>
<reference evidence="7 8" key="1">
    <citation type="journal article" date="2010" name="Stand. Genomic Sci.">
        <title>Complete genome sequence of Haliangium ochraceum type strain (SMP-2).</title>
        <authorList>
            <consortium name="US DOE Joint Genome Institute (JGI-PGF)"/>
            <person name="Ivanova N."/>
            <person name="Daum C."/>
            <person name="Lang E."/>
            <person name="Abt B."/>
            <person name="Kopitz M."/>
            <person name="Saunders E."/>
            <person name="Lapidus A."/>
            <person name="Lucas S."/>
            <person name="Glavina Del Rio T."/>
            <person name="Nolan M."/>
            <person name="Tice H."/>
            <person name="Copeland A."/>
            <person name="Cheng J.F."/>
            <person name="Chen F."/>
            <person name="Bruce D."/>
            <person name="Goodwin L."/>
            <person name="Pitluck S."/>
            <person name="Mavromatis K."/>
            <person name="Pati A."/>
            <person name="Mikhailova N."/>
            <person name="Chen A."/>
            <person name="Palaniappan K."/>
            <person name="Land M."/>
            <person name="Hauser L."/>
            <person name="Chang Y.J."/>
            <person name="Jeffries C.D."/>
            <person name="Detter J.C."/>
            <person name="Brettin T."/>
            <person name="Rohde M."/>
            <person name="Goker M."/>
            <person name="Bristow J."/>
            <person name="Markowitz V."/>
            <person name="Eisen J.A."/>
            <person name="Hugenholtz P."/>
            <person name="Kyrpides N.C."/>
            <person name="Klenk H.P."/>
        </authorList>
    </citation>
    <scope>NUCLEOTIDE SEQUENCE [LARGE SCALE GENOMIC DNA]</scope>
    <source>
        <strain evidence="8">DSM 14365 / CIP 107738 / JCM 11303 / AJ 13395 / SMP-2</strain>
    </source>
</reference>
<dbReference type="PROSITE" id="PS00109">
    <property type="entry name" value="PROTEIN_KINASE_TYR"/>
    <property type="match status" value="1"/>
</dbReference>
<accession>D0LKA7</accession>
<dbReference type="STRING" id="502025.Hoch_0502"/>
<keyword evidence="4" id="KW-0067">ATP-binding</keyword>
<evidence type="ECO:0000256" key="2">
    <source>
        <dbReference type="ARBA" id="ARBA00022741"/>
    </source>
</evidence>
<keyword evidence="8" id="KW-1185">Reference proteome</keyword>
<dbReference type="KEGG" id="hoh:Hoch_0502"/>
<proteinExistence type="predicted"/>
<keyword evidence="7" id="KW-0723">Serine/threonine-protein kinase</keyword>
<keyword evidence="1" id="KW-0808">Transferase</keyword>
<dbReference type="GO" id="GO:0005524">
    <property type="term" value="F:ATP binding"/>
    <property type="evidence" value="ECO:0007669"/>
    <property type="project" value="UniProtKB-KW"/>
</dbReference>
<dbReference type="Gene3D" id="1.10.510.10">
    <property type="entry name" value="Transferase(Phosphotransferase) domain 1"/>
    <property type="match status" value="1"/>
</dbReference>
<dbReference type="InterPro" id="IPR008266">
    <property type="entry name" value="Tyr_kinase_AS"/>
</dbReference>
<evidence type="ECO:0000256" key="1">
    <source>
        <dbReference type="ARBA" id="ARBA00022679"/>
    </source>
</evidence>
<dbReference type="PANTHER" id="PTHR43289:SF6">
    <property type="entry name" value="SERINE_THREONINE-PROTEIN KINASE NEKL-3"/>
    <property type="match status" value="1"/>
</dbReference>
<evidence type="ECO:0000313" key="7">
    <source>
        <dbReference type="EMBL" id="ACY13141.1"/>
    </source>
</evidence>
<protein>
    <submittedName>
        <fullName evidence="7">Serine/threonine protein kinase</fullName>
    </submittedName>
</protein>
<evidence type="ECO:0000256" key="5">
    <source>
        <dbReference type="SAM" id="MobiDB-lite"/>
    </source>
</evidence>
<dbReference type="PANTHER" id="PTHR43289">
    <property type="entry name" value="MITOGEN-ACTIVATED PROTEIN KINASE KINASE KINASE 20-RELATED"/>
    <property type="match status" value="1"/>
</dbReference>
<dbReference type="SUPFAM" id="SSF56112">
    <property type="entry name" value="Protein kinase-like (PK-like)"/>
    <property type="match status" value="1"/>
</dbReference>
<dbReference type="Pfam" id="PF00069">
    <property type="entry name" value="Pkinase"/>
    <property type="match status" value="1"/>
</dbReference>
<evidence type="ECO:0000313" key="8">
    <source>
        <dbReference type="Proteomes" id="UP000001880"/>
    </source>
</evidence>
<evidence type="ECO:0000256" key="3">
    <source>
        <dbReference type="ARBA" id="ARBA00022777"/>
    </source>
</evidence>
<feature type="region of interest" description="Disordered" evidence="5">
    <location>
        <begin position="1"/>
        <end position="23"/>
    </location>
</feature>
<feature type="domain" description="Protein kinase" evidence="6">
    <location>
        <begin position="44"/>
        <end position="325"/>
    </location>
</feature>
<dbReference type="InterPro" id="IPR011009">
    <property type="entry name" value="Kinase-like_dom_sf"/>
</dbReference>